<dbReference type="Gene3D" id="3.90.1200.10">
    <property type="match status" value="1"/>
</dbReference>
<evidence type="ECO:0000259" key="1">
    <source>
        <dbReference type="SMART" id="SM00587"/>
    </source>
</evidence>
<accession>A0A6P7FYV8</accession>
<feature type="domain" description="CHK kinase-like" evidence="1">
    <location>
        <begin position="127"/>
        <end position="324"/>
    </location>
</feature>
<gene>
    <name evidence="2" type="primary">LOC114335631</name>
</gene>
<sequence length="409" mass="46886">MADPITLPHVVRENLEALLKELNISEYDLNFSKGSSKGDNYLGIITKVKVVELNGSRILNLVIKSAPQALEFRNYIKIEILHEREVFMYEQVFPELVKFQENANLKDIFNPTPFCYKTSVTAPYEHLIFEDMMASGYMMKDRKCTTDLNHCTTVLQAYGKFHGLALALKIKKPEIYRRLSEAARESYFNNVDLNNLCKTVKAGTDKVVNKLNAKDDQLLIDKLNNFTEYPVNGLLENLSIEAADGEAVFCHGDCWINNLLFKYKEGSSAPSEVCILDWQLSRCASPAIDVSYFIFACTDKELRDSYYDRLLNTYYSSLSSVLLQFGCNSDVFSKETFLSHMKRFSKYGLMMCFIAVPLFAADLDEIPDWTANMNQGEREKMFTKERKSEAYIVKKLTDIAKDFVRLGYL</sequence>
<evidence type="ECO:0000313" key="2">
    <source>
        <dbReference type="RefSeq" id="XP_028141696.1"/>
    </source>
</evidence>
<dbReference type="PANTHER" id="PTHR11012">
    <property type="entry name" value="PROTEIN KINASE-LIKE DOMAIN-CONTAINING"/>
    <property type="match status" value="1"/>
</dbReference>
<dbReference type="PANTHER" id="PTHR11012:SF30">
    <property type="entry name" value="PROTEIN KINASE-LIKE DOMAIN-CONTAINING"/>
    <property type="match status" value="1"/>
</dbReference>
<dbReference type="AlphaFoldDB" id="A0A6P7FYV8"/>
<dbReference type="InterPro" id="IPR004119">
    <property type="entry name" value="EcKL"/>
</dbReference>
<reference evidence="2" key="1">
    <citation type="submission" date="2025-08" db="UniProtKB">
        <authorList>
            <consortium name="RefSeq"/>
        </authorList>
    </citation>
    <scope>IDENTIFICATION</scope>
</reference>
<dbReference type="SUPFAM" id="SSF56112">
    <property type="entry name" value="Protein kinase-like (PK-like)"/>
    <property type="match status" value="1"/>
</dbReference>
<dbReference type="InterPro" id="IPR015897">
    <property type="entry name" value="CHK_kinase-like"/>
</dbReference>
<dbReference type="FunCoup" id="A0A6P7FYV8">
    <property type="interactions" value="1"/>
</dbReference>
<name>A0A6P7FYV8_DIAVI</name>
<dbReference type="Pfam" id="PF02958">
    <property type="entry name" value="EcKL"/>
    <property type="match status" value="1"/>
</dbReference>
<dbReference type="RefSeq" id="XP_028141696.1">
    <property type="nucleotide sequence ID" value="XM_028285895.1"/>
</dbReference>
<dbReference type="InterPro" id="IPR011009">
    <property type="entry name" value="Kinase-like_dom_sf"/>
</dbReference>
<dbReference type="SMART" id="SM00587">
    <property type="entry name" value="CHK"/>
    <property type="match status" value="1"/>
</dbReference>
<proteinExistence type="predicted"/>
<organism evidence="2">
    <name type="scientific">Diabrotica virgifera virgifera</name>
    <name type="common">western corn rootworm</name>
    <dbReference type="NCBI Taxonomy" id="50390"/>
    <lineage>
        <taxon>Eukaryota</taxon>
        <taxon>Metazoa</taxon>
        <taxon>Ecdysozoa</taxon>
        <taxon>Arthropoda</taxon>
        <taxon>Hexapoda</taxon>
        <taxon>Insecta</taxon>
        <taxon>Pterygota</taxon>
        <taxon>Neoptera</taxon>
        <taxon>Endopterygota</taxon>
        <taxon>Coleoptera</taxon>
        <taxon>Polyphaga</taxon>
        <taxon>Cucujiformia</taxon>
        <taxon>Chrysomeloidea</taxon>
        <taxon>Chrysomelidae</taxon>
        <taxon>Galerucinae</taxon>
        <taxon>Diabroticina</taxon>
        <taxon>Diabroticites</taxon>
        <taxon>Diabrotica</taxon>
    </lineage>
</organism>
<dbReference type="InParanoid" id="A0A6P7FYV8"/>
<protein>
    <submittedName>
        <fullName evidence="2">Uncharacterized protein LOC114335631</fullName>
    </submittedName>
</protein>